<evidence type="ECO:0000313" key="2">
    <source>
        <dbReference type="Proteomes" id="UP001152622"/>
    </source>
</evidence>
<proteinExistence type="predicted"/>
<protein>
    <submittedName>
        <fullName evidence="1">Uncharacterized protein</fullName>
    </submittedName>
</protein>
<gene>
    <name evidence="1" type="ORF">SKAU_G00297500</name>
</gene>
<organism evidence="1 2">
    <name type="scientific">Synaphobranchus kaupii</name>
    <name type="common">Kaup's arrowtooth eel</name>
    <dbReference type="NCBI Taxonomy" id="118154"/>
    <lineage>
        <taxon>Eukaryota</taxon>
        <taxon>Metazoa</taxon>
        <taxon>Chordata</taxon>
        <taxon>Craniata</taxon>
        <taxon>Vertebrata</taxon>
        <taxon>Euteleostomi</taxon>
        <taxon>Actinopterygii</taxon>
        <taxon>Neopterygii</taxon>
        <taxon>Teleostei</taxon>
        <taxon>Anguilliformes</taxon>
        <taxon>Synaphobranchidae</taxon>
        <taxon>Synaphobranchus</taxon>
    </lineage>
</organism>
<dbReference type="EMBL" id="JAINUF010000012">
    <property type="protein sequence ID" value="KAJ8345557.1"/>
    <property type="molecule type" value="Genomic_DNA"/>
</dbReference>
<sequence>MSTEGPLPIRVFGESRAAAPSRLLLHLLIPAGRLKLLAEGFNPTGTRLLKAFLILRHLSSDMADTLRHDMYMYESHENLHAGQI</sequence>
<reference evidence="1" key="1">
    <citation type="journal article" date="2023" name="Science">
        <title>Genome structures resolve the early diversification of teleost fishes.</title>
        <authorList>
            <person name="Parey E."/>
            <person name="Louis A."/>
            <person name="Montfort J."/>
            <person name="Bouchez O."/>
            <person name="Roques C."/>
            <person name="Iampietro C."/>
            <person name="Lluch J."/>
            <person name="Castinel A."/>
            <person name="Donnadieu C."/>
            <person name="Desvignes T."/>
            <person name="Floi Bucao C."/>
            <person name="Jouanno E."/>
            <person name="Wen M."/>
            <person name="Mejri S."/>
            <person name="Dirks R."/>
            <person name="Jansen H."/>
            <person name="Henkel C."/>
            <person name="Chen W.J."/>
            <person name="Zahm M."/>
            <person name="Cabau C."/>
            <person name="Klopp C."/>
            <person name="Thompson A.W."/>
            <person name="Robinson-Rechavi M."/>
            <person name="Braasch I."/>
            <person name="Lecointre G."/>
            <person name="Bobe J."/>
            <person name="Postlethwait J.H."/>
            <person name="Berthelot C."/>
            <person name="Roest Crollius H."/>
            <person name="Guiguen Y."/>
        </authorList>
    </citation>
    <scope>NUCLEOTIDE SEQUENCE</scope>
    <source>
        <strain evidence="1">WJC10195</strain>
    </source>
</reference>
<dbReference type="AlphaFoldDB" id="A0A9Q1EV35"/>
<evidence type="ECO:0000313" key="1">
    <source>
        <dbReference type="EMBL" id="KAJ8345557.1"/>
    </source>
</evidence>
<dbReference type="Proteomes" id="UP001152622">
    <property type="component" value="Chromosome 12"/>
</dbReference>
<name>A0A9Q1EV35_SYNKA</name>
<keyword evidence="2" id="KW-1185">Reference proteome</keyword>
<comment type="caution">
    <text evidence="1">The sequence shown here is derived from an EMBL/GenBank/DDBJ whole genome shotgun (WGS) entry which is preliminary data.</text>
</comment>
<accession>A0A9Q1EV35</accession>